<gene>
    <name evidence="6" type="ORF">A2161_12950</name>
</gene>
<dbReference type="NCBIfam" id="TIGR00044">
    <property type="entry name" value="YggS family pyridoxal phosphate-dependent enzyme"/>
    <property type="match status" value="1"/>
</dbReference>
<reference evidence="6 7" key="1">
    <citation type="journal article" date="2016" name="Nat. Commun.">
        <title>Thousands of microbial genomes shed light on interconnected biogeochemical processes in an aquifer system.</title>
        <authorList>
            <person name="Anantharaman K."/>
            <person name="Brown C.T."/>
            <person name="Hug L.A."/>
            <person name="Sharon I."/>
            <person name="Castelle C.J."/>
            <person name="Probst A.J."/>
            <person name="Thomas B.C."/>
            <person name="Singh A."/>
            <person name="Wilkins M.J."/>
            <person name="Karaoz U."/>
            <person name="Brodie E.L."/>
            <person name="Williams K.H."/>
            <person name="Hubbard S.S."/>
            <person name="Banfield J.F."/>
        </authorList>
    </citation>
    <scope>NUCLEOTIDE SEQUENCE [LARGE SCALE GENOMIC DNA]</scope>
</reference>
<keyword evidence="1 2" id="KW-0663">Pyridoxal phosphate</keyword>
<dbReference type="Proteomes" id="UP000179266">
    <property type="component" value="Unassembled WGS sequence"/>
</dbReference>
<protein>
    <recommendedName>
        <fullName evidence="2">Pyridoxal phosphate homeostasis protein</fullName>
        <shortName evidence="2">PLP homeostasis protein</shortName>
    </recommendedName>
</protein>
<dbReference type="PANTHER" id="PTHR10146">
    <property type="entry name" value="PROLINE SYNTHETASE CO-TRANSCRIBED BACTERIAL HOMOLOG PROTEIN"/>
    <property type="match status" value="1"/>
</dbReference>
<evidence type="ECO:0000256" key="4">
    <source>
        <dbReference type="RuleBase" id="RU004514"/>
    </source>
</evidence>
<comment type="cofactor">
    <cofactor evidence="3">
        <name>pyridoxal 5'-phosphate</name>
        <dbReference type="ChEBI" id="CHEBI:597326"/>
    </cofactor>
</comment>
<evidence type="ECO:0000256" key="1">
    <source>
        <dbReference type="ARBA" id="ARBA00022898"/>
    </source>
</evidence>
<dbReference type="Gene3D" id="3.20.20.10">
    <property type="entry name" value="Alanine racemase"/>
    <property type="match status" value="1"/>
</dbReference>
<evidence type="ECO:0000313" key="7">
    <source>
        <dbReference type="Proteomes" id="UP000179266"/>
    </source>
</evidence>
<dbReference type="Pfam" id="PF01168">
    <property type="entry name" value="Ala_racemase_N"/>
    <property type="match status" value="1"/>
</dbReference>
<comment type="function">
    <text evidence="2">Pyridoxal 5'-phosphate (PLP)-binding protein, which is involved in PLP homeostasis.</text>
</comment>
<dbReference type="GO" id="GO:0030170">
    <property type="term" value="F:pyridoxal phosphate binding"/>
    <property type="evidence" value="ECO:0007669"/>
    <property type="project" value="UniProtKB-UniRule"/>
</dbReference>
<accession>A0A1F7RVD1</accession>
<proteinExistence type="inferred from homology"/>
<dbReference type="HAMAP" id="MF_02087">
    <property type="entry name" value="PLP_homeostasis"/>
    <property type="match status" value="1"/>
</dbReference>
<evidence type="ECO:0000313" key="6">
    <source>
        <dbReference type="EMBL" id="OGL45350.1"/>
    </source>
</evidence>
<comment type="similarity">
    <text evidence="2 4">Belongs to the pyridoxal phosphate-binding protein YggS/PROSC family.</text>
</comment>
<name>A0A1F7RVD1_9BACT</name>
<dbReference type="InterPro" id="IPR029066">
    <property type="entry name" value="PLP-binding_barrel"/>
</dbReference>
<dbReference type="PIRSF" id="PIRSF004848">
    <property type="entry name" value="YBL036c_PLPDEIII"/>
    <property type="match status" value="1"/>
</dbReference>
<dbReference type="InterPro" id="IPR001608">
    <property type="entry name" value="Ala_racemase_N"/>
</dbReference>
<sequence>MIEENLKNVKARIISAAQKSGRDPSKIKLVAVSKTVDVLKIKAAVLAGVTILGENRVQEAELKIPAVNEPVSWHLIGHLQRNKSKKALGLFQYIHSVDSLRLAVEINKHAGMMNIVMPVLLQTNISGEKSKFGVSLKEVIDFFDAVEPLQNLKVEGLMTIPPYFEDPQKARPIYKQLNNICNEIKSRAKQPENINELSMGMSNDFEVAIEEGATFVRVGTAIFGERLQFK</sequence>
<evidence type="ECO:0000256" key="3">
    <source>
        <dbReference type="PIRSR" id="PIRSR004848-1"/>
    </source>
</evidence>
<dbReference type="InterPro" id="IPR011078">
    <property type="entry name" value="PyrdxlP_homeostasis"/>
</dbReference>
<organism evidence="6 7">
    <name type="scientific">Candidatus Schekmanbacteria bacterium RBG_13_48_7</name>
    <dbReference type="NCBI Taxonomy" id="1817878"/>
    <lineage>
        <taxon>Bacteria</taxon>
        <taxon>Candidatus Schekmaniibacteriota</taxon>
    </lineage>
</organism>
<dbReference type="AlphaFoldDB" id="A0A1F7RVD1"/>
<dbReference type="CDD" id="cd00635">
    <property type="entry name" value="PLPDE_III_YBL036c_like"/>
    <property type="match status" value="1"/>
</dbReference>
<feature type="domain" description="Alanine racemase N-terminal" evidence="5">
    <location>
        <begin position="6"/>
        <end position="225"/>
    </location>
</feature>
<evidence type="ECO:0000256" key="2">
    <source>
        <dbReference type="HAMAP-Rule" id="MF_02087"/>
    </source>
</evidence>
<feature type="modified residue" description="N6-(pyridoxal phosphate)lysine" evidence="2 3">
    <location>
        <position position="34"/>
    </location>
</feature>
<evidence type="ECO:0000259" key="5">
    <source>
        <dbReference type="Pfam" id="PF01168"/>
    </source>
</evidence>
<dbReference type="FunFam" id="3.20.20.10:FF:000018">
    <property type="entry name" value="Pyridoxal phosphate homeostasis protein"/>
    <property type="match status" value="1"/>
</dbReference>
<dbReference type="PANTHER" id="PTHR10146:SF14">
    <property type="entry name" value="PYRIDOXAL PHOSPHATE HOMEOSTASIS PROTEIN"/>
    <property type="match status" value="1"/>
</dbReference>
<dbReference type="EMBL" id="MGDD01000181">
    <property type="protein sequence ID" value="OGL45350.1"/>
    <property type="molecule type" value="Genomic_DNA"/>
</dbReference>
<dbReference type="SUPFAM" id="SSF51419">
    <property type="entry name" value="PLP-binding barrel"/>
    <property type="match status" value="1"/>
</dbReference>
<comment type="caution">
    <text evidence="6">The sequence shown here is derived from an EMBL/GenBank/DDBJ whole genome shotgun (WGS) entry which is preliminary data.</text>
</comment>